<dbReference type="GO" id="GO:0051879">
    <property type="term" value="F:Hsp90 protein binding"/>
    <property type="evidence" value="ECO:0007669"/>
    <property type="project" value="TreeGrafter"/>
</dbReference>
<dbReference type="PANTHER" id="PTHR22904:SF523">
    <property type="entry name" value="STRESS-INDUCED-PHOSPHOPROTEIN 1"/>
    <property type="match status" value="1"/>
</dbReference>
<evidence type="ECO:0000256" key="1">
    <source>
        <dbReference type="ARBA" id="ARBA00022737"/>
    </source>
</evidence>
<dbReference type="Gene3D" id="1.25.40.10">
    <property type="entry name" value="Tetratricopeptide repeat domain"/>
    <property type="match status" value="2"/>
</dbReference>
<feature type="compositionally biased region" description="Low complexity" evidence="4">
    <location>
        <begin position="147"/>
        <end position="169"/>
    </location>
</feature>
<feature type="region of interest" description="Disordered" evidence="4">
    <location>
        <begin position="75"/>
        <end position="169"/>
    </location>
</feature>
<dbReference type="InterPro" id="IPR019734">
    <property type="entry name" value="TPR_rpt"/>
</dbReference>
<protein>
    <recommendedName>
        <fullName evidence="7">Tetratricopeptide repeat protein</fullName>
    </recommendedName>
</protein>
<feature type="compositionally biased region" description="Pro residues" evidence="4">
    <location>
        <begin position="82"/>
        <end position="100"/>
    </location>
</feature>
<feature type="region of interest" description="Disordered" evidence="4">
    <location>
        <begin position="491"/>
        <end position="513"/>
    </location>
</feature>
<name>A0AA36IQE8_9DINO</name>
<dbReference type="PROSITE" id="PS50005">
    <property type="entry name" value="TPR"/>
    <property type="match status" value="1"/>
</dbReference>
<feature type="compositionally biased region" description="Acidic residues" evidence="4">
    <location>
        <begin position="137"/>
        <end position="146"/>
    </location>
</feature>
<sequence length="526" mass="56185">MAQLWEVVGGVDKGGILVRSGQLLSSPEETSRLSTGALIRQEELVGERLRYTRLSGSGPLTGWVSLKVKDKPMVAKTDRTPPAEPAPAAPAAPAVPPAKEPAPKESAPEEEEEQEGAPEAEADQRAAADHAPVGDVTFDDEEDGEGEAAAPEPVAEAAPEPKAPKEPAAPGEIAVGCQVEISGLKSKPELNGKRATVMLKDEAAGRFEVRIDGPADDRIRCKPENLTVVVAKTSPQKSQGDANFKEGRLEQAIACYRQALEEAKGDDEFSATIQSNIAAAYAKKGDHHKALEAANEAVRLRPDWAKAHSRKGLSLLSLGRFADAQASYILAVKNDPVTDGYLAGLGQATEKLMQGKSASDRQAEAEAKKAKGNDALKAGQLPLAIACYTMAISVVKPLIESANLKQTAAVYSSNRSAAFAKLKHWHFSLGDAQEAARLSPQWYKAQLRVATAYLGQGHAEHAYKTYLFASDLPQGLAEAMKENASMPCGRSRAWSRRWRSSGSQDSTRTRASRRAGAAFSQFLMCT</sequence>
<gene>
    <name evidence="5" type="ORF">EVOR1521_LOCUS17185</name>
</gene>
<evidence type="ECO:0000313" key="5">
    <source>
        <dbReference type="EMBL" id="CAJ1391964.1"/>
    </source>
</evidence>
<evidence type="ECO:0008006" key="7">
    <source>
        <dbReference type="Google" id="ProtNLM"/>
    </source>
</evidence>
<evidence type="ECO:0000313" key="6">
    <source>
        <dbReference type="Proteomes" id="UP001178507"/>
    </source>
</evidence>
<keyword evidence="6" id="KW-1185">Reference proteome</keyword>
<reference evidence="5" key="1">
    <citation type="submission" date="2023-08" db="EMBL/GenBank/DDBJ databases">
        <authorList>
            <person name="Chen Y."/>
            <person name="Shah S."/>
            <person name="Dougan E. K."/>
            <person name="Thang M."/>
            <person name="Chan C."/>
        </authorList>
    </citation>
    <scope>NUCLEOTIDE SEQUENCE</scope>
</reference>
<dbReference type="AlphaFoldDB" id="A0AA36IQE8"/>
<evidence type="ECO:0000256" key="2">
    <source>
        <dbReference type="ARBA" id="ARBA00022803"/>
    </source>
</evidence>
<accession>A0AA36IQE8</accession>
<dbReference type="EMBL" id="CAUJNA010002236">
    <property type="protein sequence ID" value="CAJ1391964.1"/>
    <property type="molecule type" value="Genomic_DNA"/>
</dbReference>
<dbReference type="InterPro" id="IPR011990">
    <property type="entry name" value="TPR-like_helical_dom_sf"/>
</dbReference>
<proteinExistence type="predicted"/>
<dbReference type="SMART" id="SM00028">
    <property type="entry name" value="TPR"/>
    <property type="match status" value="6"/>
</dbReference>
<dbReference type="Proteomes" id="UP001178507">
    <property type="component" value="Unassembled WGS sequence"/>
</dbReference>
<dbReference type="Pfam" id="PF13432">
    <property type="entry name" value="TPR_16"/>
    <property type="match status" value="1"/>
</dbReference>
<dbReference type="SUPFAM" id="SSF48452">
    <property type="entry name" value="TPR-like"/>
    <property type="match status" value="2"/>
</dbReference>
<keyword evidence="2 3" id="KW-0802">TPR repeat</keyword>
<evidence type="ECO:0000256" key="4">
    <source>
        <dbReference type="SAM" id="MobiDB-lite"/>
    </source>
</evidence>
<dbReference type="PANTHER" id="PTHR22904">
    <property type="entry name" value="TPR REPEAT CONTAINING PROTEIN"/>
    <property type="match status" value="1"/>
</dbReference>
<dbReference type="Pfam" id="PF13424">
    <property type="entry name" value="TPR_12"/>
    <property type="match status" value="1"/>
</dbReference>
<evidence type="ECO:0000256" key="3">
    <source>
        <dbReference type="PROSITE-ProRule" id="PRU00339"/>
    </source>
</evidence>
<comment type="caution">
    <text evidence="5">The sequence shown here is derived from an EMBL/GenBank/DDBJ whole genome shotgun (WGS) entry which is preliminary data.</text>
</comment>
<feature type="compositionally biased region" description="Acidic residues" evidence="4">
    <location>
        <begin position="108"/>
        <end position="121"/>
    </location>
</feature>
<organism evidence="5 6">
    <name type="scientific">Effrenium voratum</name>
    <dbReference type="NCBI Taxonomy" id="2562239"/>
    <lineage>
        <taxon>Eukaryota</taxon>
        <taxon>Sar</taxon>
        <taxon>Alveolata</taxon>
        <taxon>Dinophyceae</taxon>
        <taxon>Suessiales</taxon>
        <taxon>Symbiodiniaceae</taxon>
        <taxon>Effrenium</taxon>
    </lineage>
</organism>
<keyword evidence="1" id="KW-0677">Repeat</keyword>
<feature type="repeat" description="TPR" evidence="3">
    <location>
        <begin position="271"/>
        <end position="304"/>
    </location>
</feature>